<feature type="region of interest" description="Disordered" evidence="2">
    <location>
        <begin position="195"/>
        <end position="246"/>
    </location>
</feature>
<feature type="domain" description="C2H2-type" evidence="3">
    <location>
        <begin position="504"/>
        <end position="531"/>
    </location>
</feature>
<keyword evidence="1" id="KW-0479">Metal-binding</keyword>
<feature type="compositionally biased region" description="Low complexity" evidence="2">
    <location>
        <begin position="434"/>
        <end position="446"/>
    </location>
</feature>
<accession>A0AAG5DNP3</accession>
<dbReference type="InterPro" id="IPR013087">
    <property type="entry name" value="Znf_C2H2_type"/>
</dbReference>
<sequence>MENFETLQNVKLEPCTSVDYDPLATGFMESIKIEHVKIELINGCNDSDDRDAPMYNDRSGDDLTMRDCLVKLESMCTDEIEIGEVKIEAVESDYTEHKEHYTELSRIPCNVLHNAQHSMSVERSEGESTYFKHPASSAAIDCMQSSDPSSSAEAEKQPKMQSFILSIPIEEAKSVVKATKLKWRLLRKRLYNAKMAAKQSSQKHAEELARRRPRYETERFGTDAQGEKQQSKMISLPTDEGTSSDSIVKCSQESMNTTKLEREQKRLQRRLNYAKRVAKQSPQKHAEELARRRARYETERFGSDAQGEKQPSKMISLPTDEGTSSDSILKCSQEHAEKLARRRERYKKKRDLEKLGIQEQLESYSKTIRTSTDESTSSNNTIELKREWRRCRSHRVAKQSPQQYTEELARCRVPRKKKRDLERSSLRGSANDNMQSSEQSPSVQVEMQHDSESTVVKMPIDKDTNSESSMHAYVECLEIGPASDNTQTSGLIEMDPLDTTKHSYDCQECGKPFTREAKLKSHSCSRKGNVRKQCSVES</sequence>
<name>A0AAG5DNP3_ANOAO</name>
<keyword evidence="1" id="KW-0863">Zinc-finger</keyword>
<dbReference type="AlphaFoldDB" id="A0AAG5DNP3"/>
<feature type="region of interest" description="Disordered" evidence="2">
    <location>
        <begin position="394"/>
        <end position="452"/>
    </location>
</feature>
<feature type="compositionally biased region" description="Basic and acidic residues" evidence="2">
    <location>
        <begin position="284"/>
        <end position="311"/>
    </location>
</feature>
<evidence type="ECO:0000259" key="3">
    <source>
        <dbReference type="PROSITE" id="PS50157"/>
    </source>
</evidence>
<dbReference type="PROSITE" id="PS50157">
    <property type="entry name" value="ZINC_FINGER_C2H2_2"/>
    <property type="match status" value="1"/>
</dbReference>
<evidence type="ECO:0000256" key="1">
    <source>
        <dbReference type="PROSITE-ProRule" id="PRU00042"/>
    </source>
</evidence>
<evidence type="ECO:0000256" key="2">
    <source>
        <dbReference type="SAM" id="MobiDB-lite"/>
    </source>
</evidence>
<feature type="region of interest" description="Disordered" evidence="2">
    <location>
        <begin position="275"/>
        <end position="328"/>
    </location>
</feature>
<organism evidence="4 5">
    <name type="scientific">Anopheles atroparvus</name>
    <name type="common">European mosquito</name>
    <dbReference type="NCBI Taxonomy" id="41427"/>
    <lineage>
        <taxon>Eukaryota</taxon>
        <taxon>Metazoa</taxon>
        <taxon>Ecdysozoa</taxon>
        <taxon>Arthropoda</taxon>
        <taxon>Hexapoda</taxon>
        <taxon>Insecta</taxon>
        <taxon>Pterygota</taxon>
        <taxon>Neoptera</taxon>
        <taxon>Endopterygota</taxon>
        <taxon>Diptera</taxon>
        <taxon>Nematocera</taxon>
        <taxon>Culicoidea</taxon>
        <taxon>Culicidae</taxon>
        <taxon>Anophelinae</taxon>
        <taxon>Anopheles</taxon>
    </lineage>
</organism>
<proteinExistence type="predicted"/>
<protein>
    <recommendedName>
        <fullName evidence="3">C2H2-type domain-containing protein</fullName>
    </recommendedName>
</protein>
<dbReference type="Proteomes" id="UP000075880">
    <property type="component" value="Unassembled WGS sequence"/>
</dbReference>
<reference evidence="4" key="1">
    <citation type="submission" date="2024-04" db="UniProtKB">
        <authorList>
            <consortium name="EnsemblMetazoa"/>
        </authorList>
    </citation>
    <scope>IDENTIFICATION</scope>
    <source>
        <strain evidence="4">EBRO</strain>
    </source>
</reference>
<feature type="compositionally biased region" description="Basic and acidic residues" evidence="2">
    <location>
        <begin position="203"/>
        <end position="230"/>
    </location>
</feature>
<keyword evidence="1" id="KW-0862">Zinc</keyword>
<dbReference type="GO" id="GO:0008270">
    <property type="term" value="F:zinc ion binding"/>
    <property type="evidence" value="ECO:0007669"/>
    <property type="project" value="UniProtKB-KW"/>
</dbReference>
<evidence type="ECO:0000313" key="4">
    <source>
        <dbReference type="EnsemblMetazoa" id="ENSAATROPP012309"/>
    </source>
</evidence>
<evidence type="ECO:0000313" key="5">
    <source>
        <dbReference type="Proteomes" id="UP000075880"/>
    </source>
</evidence>
<dbReference type="EnsemblMetazoa" id="ENSAATROPT013525">
    <property type="protein sequence ID" value="ENSAATROPP012309"/>
    <property type="gene ID" value="ENSAATROPG010979"/>
</dbReference>
<keyword evidence="5" id="KW-1185">Reference proteome</keyword>